<evidence type="ECO:0000313" key="3">
    <source>
        <dbReference type="Proteomes" id="UP000023703"/>
    </source>
</evidence>
<dbReference type="HOGENOM" id="CLU_176116_0_0_11"/>
<sequence length="106" mass="11494">MFGRDRAKNQMRRNIAKATAGQPAGTQGSRAETSVVGGTAADKSYEAASHAEAPLNEFMVRLLAQELPVLDSTSRSIVNQELRDYDGPTITCVAELPETIREVMDL</sequence>
<protein>
    <submittedName>
        <fullName evidence="2">Uncharacterized protein</fullName>
    </submittedName>
</protein>
<proteinExistence type="predicted"/>
<organism evidence="2 3">
    <name type="scientific">Corynebacterium glyciniphilum AJ 3170</name>
    <dbReference type="NCBI Taxonomy" id="1404245"/>
    <lineage>
        <taxon>Bacteria</taxon>
        <taxon>Bacillati</taxon>
        <taxon>Actinomycetota</taxon>
        <taxon>Actinomycetes</taxon>
        <taxon>Mycobacteriales</taxon>
        <taxon>Corynebacteriaceae</taxon>
        <taxon>Corynebacterium</taxon>
    </lineage>
</organism>
<dbReference type="KEGG" id="cgy:CGLY_15735"/>
<dbReference type="STRING" id="1404245.CGLY_15735"/>
<evidence type="ECO:0000256" key="1">
    <source>
        <dbReference type="SAM" id="MobiDB-lite"/>
    </source>
</evidence>
<keyword evidence="3" id="KW-1185">Reference proteome</keyword>
<dbReference type="RefSeq" id="WP_052541054.1">
    <property type="nucleotide sequence ID" value="NZ_CP006842.1"/>
</dbReference>
<feature type="region of interest" description="Disordered" evidence="1">
    <location>
        <begin position="1"/>
        <end position="37"/>
    </location>
</feature>
<dbReference type="OrthoDB" id="4409132at2"/>
<reference evidence="2 3" key="1">
    <citation type="journal article" date="2015" name="Int. J. Syst. Evol. Microbiol.">
        <title>Revisiting Corynebacterium glyciniphilum (ex Kubota et al., 1972) sp. nov., nom. rev., isolated from putrefied banana.</title>
        <authorList>
            <person name="Al-Dilaimi A."/>
            <person name="Bednarz H."/>
            <person name="Lomker A."/>
            <person name="Niehaus K."/>
            <person name="Kalinowski J."/>
            <person name="Ruckert C."/>
        </authorList>
    </citation>
    <scope>NUCLEOTIDE SEQUENCE [LARGE SCALE GENOMIC DNA]</scope>
    <source>
        <strain evidence="2">AJ 3170</strain>
    </source>
</reference>
<name>X5DQT9_9CORY</name>
<dbReference type="EMBL" id="CP006842">
    <property type="protein sequence ID" value="AHW65583.1"/>
    <property type="molecule type" value="Genomic_DNA"/>
</dbReference>
<gene>
    <name evidence="2" type="ORF">CGLY_15735</name>
</gene>
<evidence type="ECO:0000313" key="2">
    <source>
        <dbReference type="EMBL" id="AHW65583.1"/>
    </source>
</evidence>
<dbReference type="eggNOG" id="ENOG5031QT8">
    <property type="taxonomic scope" value="Bacteria"/>
</dbReference>
<accession>X5DQT9</accession>
<dbReference type="AlphaFoldDB" id="X5DQT9"/>
<dbReference type="Proteomes" id="UP000023703">
    <property type="component" value="Chromosome"/>
</dbReference>